<protein>
    <submittedName>
        <fullName evidence="1">Uncharacterized protein</fullName>
    </submittedName>
</protein>
<dbReference type="GeneID" id="77403245"/>
<sequence>MRLRIVLAAIVAVLVTTVVVLNLSEHSTIGSDSRGYVTRDIYAHYGEQSVKIAIVTGIHPREEVSIAPVQWAGRVFALLPVEVIIYSINVEDSPQDYSRGRANGEGLAATYILPDIKRSDYDLVVIAHAHKPGYGEGFYVATPQMDRASVEIAERVKEDGFNYYPVSGRTKYRSSSGRLFSRPLAAAGYPTLVYEVPEWSSPLEVFFMTIKLLRSSSSLLS</sequence>
<evidence type="ECO:0000313" key="2">
    <source>
        <dbReference type="Proteomes" id="UP000256864"/>
    </source>
</evidence>
<comment type="caution">
    <text evidence="1">The sequence shown here is derived from an EMBL/GenBank/DDBJ whole genome shotgun (WGS) entry which is preliminary data.</text>
</comment>
<gene>
    <name evidence="1" type="ORF">C7452_0547</name>
</gene>
<keyword evidence="2" id="KW-1185">Reference proteome</keyword>
<dbReference type="AlphaFoldDB" id="A0A371NDE9"/>
<accession>A0A371NDE9</accession>
<dbReference type="EMBL" id="QREL01000001">
    <property type="protein sequence ID" value="REE28535.1"/>
    <property type="molecule type" value="Genomic_DNA"/>
</dbReference>
<dbReference type="Proteomes" id="UP000256864">
    <property type="component" value="Unassembled WGS sequence"/>
</dbReference>
<dbReference type="RefSeq" id="WP_115892147.1">
    <property type="nucleotide sequence ID" value="NZ_QREL01000001.1"/>
</dbReference>
<name>A0A371NDE9_9EURY</name>
<reference evidence="1 2" key="1">
    <citation type="submission" date="2018-07" db="EMBL/GenBank/DDBJ databases">
        <title>Genomic Encyclopedia of Type Strains, Phase IV (KMG-IV): sequencing the most valuable type-strain genomes for metagenomic binning, comparative biology and taxonomic classification.</title>
        <authorList>
            <person name="Goeker M."/>
        </authorList>
    </citation>
    <scope>NUCLEOTIDE SEQUENCE [LARGE SCALE GENOMIC DNA]</scope>
    <source>
        <strain evidence="1 2">DSM 7466</strain>
    </source>
</reference>
<evidence type="ECO:0000313" key="1">
    <source>
        <dbReference type="EMBL" id="REE28535.1"/>
    </source>
</evidence>
<organism evidence="1 2">
    <name type="scientific">Methanothermobacter defluvii</name>
    <dbReference type="NCBI Taxonomy" id="49339"/>
    <lineage>
        <taxon>Archaea</taxon>
        <taxon>Methanobacteriati</taxon>
        <taxon>Methanobacteriota</taxon>
        <taxon>Methanomada group</taxon>
        <taxon>Methanobacteria</taxon>
        <taxon>Methanobacteriales</taxon>
        <taxon>Methanobacteriaceae</taxon>
        <taxon>Methanothermobacter</taxon>
    </lineage>
</organism>
<proteinExistence type="predicted"/>